<dbReference type="PROSITE" id="PS50157">
    <property type="entry name" value="ZINC_FINGER_C2H2_2"/>
    <property type="match status" value="2"/>
</dbReference>
<dbReference type="Proteomes" id="UP000007129">
    <property type="component" value="Unassembled WGS sequence"/>
</dbReference>
<evidence type="ECO:0000259" key="9">
    <source>
        <dbReference type="PROSITE" id="PS50157"/>
    </source>
</evidence>
<accession>K2S3U2</accession>
<evidence type="ECO:0000256" key="6">
    <source>
        <dbReference type="ARBA" id="ARBA00023242"/>
    </source>
</evidence>
<dbReference type="InterPro" id="IPR050331">
    <property type="entry name" value="Zinc_finger"/>
</dbReference>
<dbReference type="EMBL" id="AHHD01000254">
    <property type="protein sequence ID" value="EKG17184.1"/>
    <property type="molecule type" value="Genomic_DNA"/>
</dbReference>
<evidence type="ECO:0000256" key="4">
    <source>
        <dbReference type="ARBA" id="ARBA00022771"/>
    </source>
</evidence>
<evidence type="ECO:0000256" key="5">
    <source>
        <dbReference type="ARBA" id="ARBA00022833"/>
    </source>
</evidence>
<dbReference type="InParanoid" id="K2S3U2"/>
<dbReference type="AlphaFoldDB" id="K2S3U2"/>
<dbReference type="eggNOG" id="KOG1721">
    <property type="taxonomic scope" value="Eukaryota"/>
</dbReference>
<dbReference type="STRING" id="1126212.K2S3U2"/>
<evidence type="ECO:0000256" key="2">
    <source>
        <dbReference type="ARBA" id="ARBA00022723"/>
    </source>
</evidence>
<evidence type="ECO:0000256" key="8">
    <source>
        <dbReference type="SAM" id="MobiDB-lite"/>
    </source>
</evidence>
<dbReference type="PANTHER" id="PTHR16515">
    <property type="entry name" value="PR DOMAIN ZINC FINGER PROTEIN"/>
    <property type="match status" value="1"/>
</dbReference>
<feature type="region of interest" description="Disordered" evidence="8">
    <location>
        <begin position="210"/>
        <end position="241"/>
    </location>
</feature>
<dbReference type="GO" id="GO:0005634">
    <property type="term" value="C:nucleus"/>
    <property type="evidence" value="ECO:0007669"/>
    <property type="project" value="UniProtKB-SubCell"/>
</dbReference>
<feature type="domain" description="C2H2-type" evidence="9">
    <location>
        <begin position="268"/>
        <end position="295"/>
    </location>
</feature>
<dbReference type="VEuPathDB" id="FungiDB:MPH_05638"/>
<dbReference type="SMART" id="SM00355">
    <property type="entry name" value="ZnF_C2H2"/>
    <property type="match status" value="3"/>
</dbReference>
<dbReference type="PROSITE" id="PS00028">
    <property type="entry name" value="ZINC_FINGER_C2H2_1"/>
    <property type="match status" value="3"/>
</dbReference>
<comment type="subcellular location">
    <subcellularLocation>
        <location evidence="1">Nucleus</location>
    </subcellularLocation>
</comment>
<dbReference type="InterPro" id="IPR013087">
    <property type="entry name" value="Znf_C2H2_type"/>
</dbReference>
<protein>
    <submittedName>
        <fullName evidence="10">Zinc finger C2H2-type protein</fullName>
    </submittedName>
</protein>
<proteinExistence type="predicted"/>
<dbReference type="HOGENOM" id="CLU_806697_0_0_1"/>
<sequence length="344" mass="38463">MSSSRGFAEWRDRQNAQSWNDYYLGFGCEPVDTQSTLSVDDFNNDVNQSVASCSSFDYRPADVTSPPTSTYSQSHAGDLCDPSLYASYDDPLPWISDYATSTDGCDQPGIDPRLLFHDENAQSSRIDVPTDQPLPDGTNLLDIPTEGALLPESYDFSVPSLPASTPEIRVEGAMQSWLQETYNVGDKSGSPLPSAQTVAMTLQKTHLAVPYRSKTDPDEDLRSDSSITTSCTGHSGHSHYSCPECPKSFHNKDDLRRHRRYHDPAKKHVCRRCGKSFVHPKDLRRHWKTHDATSSGIECPVDDCATMIGRLDNLKRHVMKQHNGFDFDSCPLFQVSNPLPRRSR</sequence>
<dbReference type="GO" id="GO:0008270">
    <property type="term" value="F:zinc ion binding"/>
    <property type="evidence" value="ECO:0007669"/>
    <property type="project" value="UniProtKB-KW"/>
</dbReference>
<organism evidence="10 11">
    <name type="scientific">Macrophomina phaseolina (strain MS6)</name>
    <name type="common">Charcoal rot fungus</name>
    <dbReference type="NCBI Taxonomy" id="1126212"/>
    <lineage>
        <taxon>Eukaryota</taxon>
        <taxon>Fungi</taxon>
        <taxon>Dikarya</taxon>
        <taxon>Ascomycota</taxon>
        <taxon>Pezizomycotina</taxon>
        <taxon>Dothideomycetes</taxon>
        <taxon>Dothideomycetes incertae sedis</taxon>
        <taxon>Botryosphaeriales</taxon>
        <taxon>Botryosphaeriaceae</taxon>
        <taxon>Macrophomina</taxon>
    </lineage>
</organism>
<feature type="compositionally biased region" description="Basic and acidic residues" evidence="8">
    <location>
        <begin position="213"/>
        <end position="223"/>
    </location>
</feature>
<gene>
    <name evidence="10" type="ORF">MPH_05638</name>
</gene>
<keyword evidence="3" id="KW-0677">Repeat</keyword>
<evidence type="ECO:0000256" key="3">
    <source>
        <dbReference type="ARBA" id="ARBA00022737"/>
    </source>
</evidence>
<dbReference type="Gene3D" id="3.30.160.60">
    <property type="entry name" value="Classic Zinc Finger"/>
    <property type="match status" value="2"/>
</dbReference>
<dbReference type="PANTHER" id="PTHR16515:SF49">
    <property type="entry name" value="GASTRULA ZINC FINGER PROTEIN XLCGF49.1-LIKE-RELATED"/>
    <property type="match status" value="1"/>
</dbReference>
<evidence type="ECO:0000313" key="10">
    <source>
        <dbReference type="EMBL" id="EKG17184.1"/>
    </source>
</evidence>
<feature type="compositionally biased region" description="Polar residues" evidence="8">
    <location>
        <begin position="224"/>
        <end position="235"/>
    </location>
</feature>
<keyword evidence="6" id="KW-0539">Nucleus</keyword>
<comment type="caution">
    <text evidence="10">The sequence shown here is derived from an EMBL/GenBank/DDBJ whole genome shotgun (WGS) entry which is preliminary data.</text>
</comment>
<dbReference type="Pfam" id="PF00096">
    <property type="entry name" value="zf-C2H2"/>
    <property type="match status" value="2"/>
</dbReference>
<keyword evidence="2" id="KW-0479">Metal-binding</keyword>
<reference evidence="10 11" key="1">
    <citation type="journal article" date="2012" name="BMC Genomics">
        <title>Tools to kill: Genome of one of the most destructive plant pathogenic fungi Macrophomina phaseolina.</title>
        <authorList>
            <person name="Islam M.S."/>
            <person name="Haque M.S."/>
            <person name="Islam M.M."/>
            <person name="Emdad E.M."/>
            <person name="Halim A."/>
            <person name="Hossen Q.M.M."/>
            <person name="Hossain M.Z."/>
            <person name="Ahmed B."/>
            <person name="Rahim S."/>
            <person name="Rahman M.S."/>
            <person name="Alam M.M."/>
            <person name="Hou S."/>
            <person name="Wan X."/>
            <person name="Saito J.A."/>
            <person name="Alam M."/>
        </authorList>
    </citation>
    <scope>NUCLEOTIDE SEQUENCE [LARGE SCALE GENOMIC DNA]</scope>
    <source>
        <strain evidence="10 11">MS6</strain>
    </source>
</reference>
<dbReference type="InterPro" id="IPR036236">
    <property type="entry name" value="Znf_C2H2_sf"/>
</dbReference>
<evidence type="ECO:0000256" key="7">
    <source>
        <dbReference type="PROSITE-ProRule" id="PRU00042"/>
    </source>
</evidence>
<keyword evidence="4 7" id="KW-0863">Zinc-finger</keyword>
<evidence type="ECO:0000256" key="1">
    <source>
        <dbReference type="ARBA" id="ARBA00004123"/>
    </source>
</evidence>
<keyword evidence="5" id="KW-0862">Zinc</keyword>
<dbReference type="GO" id="GO:0010468">
    <property type="term" value="P:regulation of gene expression"/>
    <property type="evidence" value="ECO:0007669"/>
    <property type="project" value="TreeGrafter"/>
</dbReference>
<dbReference type="OrthoDB" id="8922241at2759"/>
<evidence type="ECO:0000313" key="11">
    <source>
        <dbReference type="Proteomes" id="UP000007129"/>
    </source>
</evidence>
<dbReference type="SUPFAM" id="SSF57667">
    <property type="entry name" value="beta-beta-alpha zinc fingers"/>
    <property type="match status" value="1"/>
</dbReference>
<feature type="domain" description="C2H2-type" evidence="9">
    <location>
        <begin position="240"/>
        <end position="267"/>
    </location>
</feature>
<name>K2S3U2_MACPH</name>